<evidence type="ECO:0000313" key="1">
    <source>
        <dbReference type="EMBL" id="WIX75164.1"/>
    </source>
</evidence>
<protein>
    <submittedName>
        <fullName evidence="1">Uncharacterized protein</fullName>
    </submittedName>
</protein>
<reference evidence="1 2" key="1">
    <citation type="submission" date="2023-06" db="EMBL/GenBank/DDBJ databases">
        <authorList>
            <person name="Oyuntsetseg B."/>
            <person name="Kim S.B."/>
        </authorList>
    </citation>
    <scope>NUCLEOTIDE SEQUENCE [LARGE SCALE GENOMIC DNA]</scope>
    <source>
        <strain evidence="1 2">2-15</strain>
    </source>
</reference>
<organism evidence="1 2">
    <name type="scientific">Amycolatopsis carbonis</name>
    <dbReference type="NCBI Taxonomy" id="715471"/>
    <lineage>
        <taxon>Bacteria</taxon>
        <taxon>Bacillati</taxon>
        <taxon>Actinomycetota</taxon>
        <taxon>Actinomycetes</taxon>
        <taxon>Pseudonocardiales</taxon>
        <taxon>Pseudonocardiaceae</taxon>
        <taxon>Amycolatopsis</taxon>
    </lineage>
</organism>
<name>A0A9Y2I8A3_9PSEU</name>
<dbReference type="KEGG" id="acab:QRX50_26870"/>
<sequence length="155" mass="16740">MDGDPDDAFTKALRGRYNDLEAQRQGLVSKLAALSEAATQMSDRPDAEAVSLLDALPCLAVNLAGAPEDLLRALFEVVQLHIQVHDEGERATLTITLPADQLTDVAGTAKRIYDQVEPKQGPAVRPGPLVGFWTVPPVRFELTLDGFRNRPGNPG</sequence>
<gene>
    <name evidence="1" type="ORF">QRX50_26870</name>
</gene>
<proteinExistence type="predicted"/>
<dbReference type="RefSeq" id="WP_285965941.1">
    <property type="nucleotide sequence ID" value="NZ_CP127294.1"/>
</dbReference>
<dbReference type="AlphaFoldDB" id="A0A9Y2I8A3"/>
<dbReference type="Proteomes" id="UP001236014">
    <property type="component" value="Chromosome"/>
</dbReference>
<evidence type="ECO:0000313" key="2">
    <source>
        <dbReference type="Proteomes" id="UP001236014"/>
    </source>
</evidence>
<keyword evidence="2" id="KW-1185">Reference proteome</keyword>
<dbReference type="EMBL" id="CP127294">
    <property type="protein sequence ID" value="WIX75164.1"/>
    <property type="molecule type" value="Genomic_DNA"/>
</dbReference>
<accession>A0A9Y2I8A3</accession>